<dbReference type="PANTHER" id="PTHR48081:SF30">
    <property type="entry name" value="ACETYL-HYDROLASE LIPR-RELATED"/>
    <property type="match status" value="1"/>
</dbReference>
<gene>
    <name evidence="6" type="ORF">GCM10009831_11160</name>
</gene>
<evidence type="ECO:0000256" key="3">
    <source>
        <dbReference type="PROSITE-ProRule" id="PRU10038"/>
    </source>
</evidence>
<comment type="similarity">
    <text evidence="1">Belongs to the 'GDXG' lipolytic enzyme family.</text>
</comment>
<dbReference type="Pfam" id="PF07859">
    <property type="entry name" value="Abhydrolase_3"/>
    <property type="match status" value="1"/>
</dbReference>
<dbReference type="SUPFAM" id="SSF53474">
    <property type="entry name" value="alpha/beta-Hydrolases"/>
    <property type="match status" value="1"/>
</dbReference>
<dbReference type="InterPro" id="IPR029058">
    <property type="entry name" value="AB_hydrolase_fold"/>
</dbReference>
<dbReference type="EMBL" id="BAAAQG010000006">
    <property type="protein sequence ID" value="GAA1703541.1"/>
    <property type="molecule type" value="Genomic_DNA"/>
</dbReference>
<proteinExistence type="inferred from homology"/>
<dbReference type="PANTHER" id="PTHR48081">
    <property type="entry name" value="AB HYDROLASE SUPERFAMILY PROTEIN C4A8.06C"/>
    <property type="match status" value="1"/>
</dbReference>
<dbReference type="PROSITE" id="PS01174">
    <property type="entry name" value="LIPASE_GDXG_SER"/>
    <property type="match status" value="1"/>
</dbReference>
<evidence type="ECO:0000256" key="4">
    <source>
        <dbReference type="SAM" id="MobiDB-lite"/>
    </source>
</evidence>
<accession>A0ABN2IEI6</accession>
<dbReference type="InterPro" id="IPR033140">
    <property type="entry name" value="Lipase_GDXG_put_SER_AS"/>
</dbReference>
<dbReference type="InterPro" id="IPR050300">
    <property type="entry name" value="GDXG_lipolytic_enzyme"/>
</dbReference>
<evidence type="ECO:0000256" key="1">
    <source>
        <dbReference type="ARBA" id="ARBA00010515"/>
    </source>
</evidence>
<dbReference type="Proteomes" id="UP001500383">
    <property type="component" value="Unassembled WGS sequence"/>
</dbReference>
<keyword evidence="2" id="KW-0378">Hydrolase</keyword>
<protein>
    <recommendedName>
        <fullName evidence="5">Alpha/beta hydrolase fold-3 domain-containing protein</fullName>
    </recommendedName>
</protein>
<feature type="compositionally biased region" description="Basic and acidic residues" evidence="4">
    <location>
        <begin position="48"/>
        <end position="61"/>
    </location>
</feature>
<evidence type="ECO:0000313" key="6">
    <source>
        <dbReference type="EMBL" id="GAA1703541.1"/>
    </source>
</evidence>
<feature type="region of interest" description="Disordered" evidence="4">
    <location>
        <begin position="1"/>
        <end position="78"/>
    </location>
</feature>
<feature type="active site" evidence="3">
    <location>
        <position position="222"/>
    </location>
</feature>
<evidence type="ECO:0000313" key="7">
    <source>
        <dbReference type="Proteomes" id="UP001500383"/>
    </source>
</evidence>
<feature type="domain" description="Alpha/beta hydrolase fold-3" evidence="5">
    <location>
        <begin position="149"/>
        <end position="350"/>
    </location>
</feature>
<evidence type="ECO:0000259" key="5">
    <source>
        <dbReference type="Pfam" id="PF07859"/>
    </source>
</evidence>
<name>A0ABN2IEI6_9ACTN</name>
<organism evidence="6 7">
    <name type="scientific">Dietzia cercidiphylli</name>
    <dbReference type="NCBI Taxonomy" id="498199"/>
    <lineage>
        <taxon>Bacteria</taxon>
        <taxon>Bacillati</taxon>
        <taxon>Actinomycetota</taxon>
        <taxon>Actinomycetes</taxon>
        <taxon>Mycobacteriales</taxon>
        <taxon>Dietziaceae</taxon>
        <taxon>Dietzia</taxon>
    </lineage>
</organism>
<dbReference type="InterPro" id="IPR013094">
    <property type="entry name" value="AB_hydrolase_3"/>
</dbReference>
<sequence length="376" mass="40667">MATILRDPTPPSAYILDMSSRRSPQSGAPYDGGLMLPHATRTGSVPVDGRRSAAPEADRPSGRRPVLTGPGAQGTLRSRGLAGGLRMFVRPALDMMPATDASLGRLRALTSGAGRAAALETTNDWSSDGPVPGLWVGRKRFFHSDKVIYHIHGGGFTFGSPWSHKALASRMASETGVPVFLPDYRLAPEHPHPAATEDTLAGWEWLLSMGFRAEDIVVAGDSAGGNLALQLVAQLEKEQAAMPAGVVLLSPWVDLDFTDMTARDRARKDPFLALGLAELCRRQYAPGVDPDDPAISPINHVPSPDWPPFLIQCGGEEIFCGGIEQLAERFAEHGVRHEFQLWPHQFHVFQVFHPLVPEAKVAVRDIGSFVRGCLRG</sequence>
<reference evidence="6 7" key="1">
    <citation type="journal article" date="2019" name="Int. J. Syst. Evol. Microbiol.">
        <title>The Global Catalogue of Microorganisms (GCM) 10K type strain sequencing project: providing services to taxonomists for standard genome sequencing and annotation.</title>
        <authorList>
            <consortium name="The Broad Institute Genomics Platform"/>
            <consortium name="The Broad Institute Genome Sequencing Center for Infectious Disease"/>
            <person name="Wu L."/>
            <person name="Ma J."/>
        </authorList>
    </citation>
    <scope>NUCLEOTIDE SEQUENCE [LARGE SCALE GENOMIC DNA]</scope>
    <source>
        <strain evidence="6 7">JCM 16002</strain>
    </source>
</reference>
<evidence type="ECO:0000256" key="2">
    <source>
        <dbReference type="ARBA" id="ARBA00022801"/>
    </source>
</evidence>
<comment type="caution">
    <text evidence="6">The sequence shown here is derived from an EMBL/GenBank/DDBJ whole genome shotgun (WGS) entry which is preliminary data.</text>
</comment>
<dbReference type="Gene3D" id="3.40.50.1820">
    <property type="entry name" value="alpha/beta hydrolase"/>
    <property type="match status" value="1"/>
</dbReference>
<keyword evidence="7" id="KW-1185">Reference proteome</keyword>